<comment type="caution">
    <text evidence="1">The sequence shown here is derived from an EMBL/GenBank/DDBJ whole genome shotgun (WGS) entry which is preliminary data.</text>
</comment>
<dbReference type="EMBL" id="LOHG01000006">
    <property type="protein sequence ID" value="MCI8210137.1"/>
    <property type="molecule type" value="Genomic_DNA"/>
</dbReference>
<keyword evidence="2" id="KW-1185">Reference proteome</keyword>
<reference evidence="1 2" key="1">
    <citation type="submission" date="2015-12" db="EMBL/GenBank/DDBJ databases">
        <title>Phylogenomics in the description of a new species in the Pseudomonas syringae group.</title>
        <authorList>
            <person name="Busquets A."/>
            <person name="Gomila M."/>
            <person name="Beiki F."/>
            <person name="Rahimian H."/>
            <person name="Mulet M."/>
            <person name="Sanchez D."/>
            <person name="Garcia-Valdes E."/>
            <person name="Lalucat J."/>
        </authorList>
    </citation>
    <scope>NUCLEOTIDE SEQUENCE [LARGE SCALE GENOMIC DNA]</scope>
    <source>
        <strain evidence="1 2">S25</strain>
    </source>
</reference>
<dbReference type="Proteomes" id="UP001320513">
    <property type="component" value="Unassembled WGS sequence"/>
</dbReference>
<name>A0ABS9ZKR1_9PSED</name>
<evidence type="ECO:0000313" key="1">
    <source>
        <dbReference type="EMBL" id="MCI8210137.1"/>
    </source>
</evidence>
<dbReference type="RefSeq" id="WP_243246133.1">
    <property type="nucleotide sequence ID" value="NZ_LOHG01000006.1"/>
</dbReference>
<evidence type="ECO:0000313" key="2">
    <source>
        <dbReference type="Proteomes" id="UP001320513"/>
    </source>
</evidence>
<gene>
    <name evidence="1" type="ORF">AUC61_11375</name>
</gene>
<accession>A0ABS9ZKR1</accession>
<proteinExistence type="predicted"/>
<sequence length="137" mass="15562">MQFLGFVFGHIEVEIHDRAYDLHNFYRASAINYDIVDRSAVLIFTRRTEAWVPAEEARKITISFHEVDYFSASGRDVHPIEGDGSVIHSIGAVVSDAETQTFYLTDNIQPDHHLVMCFESGLTLRVQAAEARCEIVF</sequence>
<protein>
    <submittedName>
        <fullName evidence="1">Uncharacterized protein</fullName>
    </submittedName>
</protein>
<organism evidence="1 2">
    <name type="scientific">Pseudomonas maioricensis</name>
    <dbReference type="NCBI Taxonomy" id="1766623"/>
    <lineage>
        <taxon>Bacteria</taxon>
        <taxon>Pseudomonadati</taxon>
        <taxon>Pseudomonadota</taxon>
        <taxon>Gammaproteobacteria</taxon>
        <taxon>Pseudomonadales</taxon>
        <taxon>Pseudomonadaceae</taxon>
        <taxon>Pseudomonas</taxon>
    </lineage>
</organism>